<reference evidence="3" key="1">
    <citation type="submission" date="2022-03" db="EMBL/GenBank/DDBJ databases">
        <authorList>
            <person name="Sayadi A."/>
        </authorList>
    </citation>
    <scope>NUCLEOTIDE SEQUENCE</scope>
</reference>
<dbReference type="EMBL" id="CAKOFQ010007927">
    <property type="protein sequence ID" value="CAH2009874.1"/>
    <property type="molecule type" value="Genomic_DNA"/>
</dbReference>
<name>A0A9P0M9B2_ACAOB</name>
<dbReference type="PANTHER" id="PTHR43157">
    <property type="entry name" value="PHOSPHATIDYLINOSITOL-GLYCAN BIOSYNTHESIS CLASS F PROTEIN-RELATED"/>
    <property type="match status" value="1"/>
</dbReference>
<dbReference type="PANTHER" id="PTHR43157:SF31">
    <property type="entry name" value="PHOSPHATIDYLINOSITOL-GLYCAN BIOSYNTHESIS CLASS F PROTEIN"/>
    <property type="match status" value="1"/>
</dbReference>
<gene>
    <name evidence="3" type="ORF">ACAOBT_LOCUS31183</name>
</gene>
<evidence type="ECO:0000256" key="2">
    <source>
        <dbReference type="SAM" id="Phobius"/>
    </source>
</evidence>
<evidence type="ECO:0000313" key="4">
    <source>
        <dbReference type="Proteomes" id="UP001152888"/>
    </source>
</evidence>
<dbReference type="SUPFAM" id="SSF51735">
    <property type="entry name" value="NAD(P)-binding Rossmann-fold domains"/>
    <property type="match status" value="1"/>
</dbReference>
<dbReference type="PRINTS" id="PR00081">
    <property type="entry name" value="GDHRDH"/>
</dbReference>
<dbReference type="Proteomes" id="UP001152888">
    <property type="component" value="Unassembled WGS sequence"/>
</dbReference>
<dbReference type="OrthoDB" id="191139at2759"/>
<comment type="caution">
    <text evidence="3">The sequence shown here is derived from an EMBL/GenBank/DDBJ whole genome shotgun (WGS) entry which is preliminary data.</text>
</comment>
<keyword evidence="4" id="KW-1185">Reference proteome</keyword>
<proteinExistence type="predicted"/>
<feature type="transmembrane region" description="Helical" evidence="2">
    <location>
        <begin position="6"/>
        <end position="27"/>
    </location>
</feature>
<dbReference type="GO" id="GO:0016491">
    <property type="term" value="F:oxidoreductase activity"/>
    <property type="evidence" value="ECO:0007669"/>
    <property type="project" value="UniProtKB-KW"/>
</dbReference>
<keyword evidence="2" id="KW-1133">Transmembrane helix</keyword>
<evidence type="ECO:0000313" key="3">
    <source>
        <dbReference type="EMBL" id="CAH2009874.1"/>
    </source>
</evidence>
<accession>A0A9P0M9B2</accession>
<dbReference type="Gene3D" id="3.40.50.720">
    <property type="entry name" value="NAD(P)-binding Rossmann-like Domain"/>
    <property type="match status" value="1"/>
</dbReference>
<keyword evidence="1" id="KW-0560">Oxidoreductase</keyword>
<dbReference type="InterPro" id="IPR036291">
    <property type="entry name" value="NAD(P)-bd_dom_sf"/>
</dbReference>
<dbReference type="Pfam" id="PF00106">
    <property type="entry name" value="adh_short"/>
    <property type="match status" value="1"/>
</dbReference>
<sequence>MSTAPIPWGILLFILLILGCVAVVGLMKLYALIYNFHCSCPVCLAGKTAVVTGGSQGLGYEIALALASRGCKIIIATRRPNEALREELVRKTHNPNIFLEYVDLESFKSVRKFAETIKEKEEVIDILIFNAGFGADEDILTEDGMNYVLQTNYFSSFLLVHLLIEPLKRSTSSRILWTSSLLAFTSFLKVEDVTSQTVLKSHGIITYCYSKLMQIIASDIFAERLKKYGITSNSWHPFVSKTQIFENSIKHGDGLLFVLLVKYILPVLAVMFKTAREGAQTGVHLACSNEVSDITGEFFAEGARRYKPCGARDENLCKEVWRLSEEAVKLKPEEIIL</sequence>
<protein>
    <submittedName>
        <fullName evidence="3">Uncharacterized protein</fullName>
    </submittedName>
</protein>
<dbReference type="AlphaFoldDB" id="A0A9P0M9B2"/>
<keyword evidence="2" id="KW-0812">Transmembrane</keyword>
<dbReference type="InterPro" id="IPR002347">
    <property type="entry name" value="SDR_fam"/>
</dbReference>
<keyword evidence="2" id="KW-0472">Membrane</keyword>
<evidence type="ECO:0000256" key="1">
    <source>
        <dbReference type="ARBA" id="ARBA00023002"/>
    </source>
</evidence>
<organism evidence="3 4">
    <name type="scientific">Acanthoscelides obtectus</name>
    <name type="common">Bean weevil</name>
    <name type="synonym">Bruchus obtectus</name>
    <dbReference type="NCBI Taxonomy" id="200917"/>
    <lineage>
        <taxon>Eukaryota</taxon>
        <taxon>Metazoa</taxon>
        <taxon>Ecdysozoa</taxon>
        <taxon>Arthropoda</taxon>
        <taxon>Hexapoda</taxon>
        <taxon>Insecta</taxon>
        <taxon>Pterygota</taxon>
        <taxon>Neoptera</taxon>
        <taxon>Endopterygota</taxon>
        <taxon>Coleoptera</taxon>
        <taxon>Polyphaga</taxon>
        <taxon>Cucujiformia</taxon>
        <taxon>Chrysomeloidea</taxon>
        <taxon>Chrysomelidae</taxon>
        <taxon>Bruchinae</taxon>
        <taxon>Bruchini</taxon>
        <taxon>Acanthoscelides</taxon>
    </lineage>
</organism>